<evidence type="ECO:0000256" key="2">
    <source>
        <dbReference type="ARBA" id="ARBA00022643"/>
    </source>
</evidence>
<keyword evidence="1" id="KW-0285">Flavoprotein</keyword>
<keyword evidence="2" id="KW-0288">FMN</keyword>
<sequence>MKKVIAFIGNQQKHATFEAVCEFGDHLKSYGEIDFEYLFLKDYQLEYCRGCKLCFNKGEQYCPLKDDRDVLIEKMSHADGIIFATPNYAFHVSAPMKNLLDRLAFVFHRPRFFGKTFTAIVNQGIFGGNSIVKYLSNMGRNFGFRVTKGCVLNTLEPRSEVAQQKFTREIKKASARFYKGLMHTTPPVPSFFRLLMFRMSRTTIKSTLNDKYLDYRHYKEQGWFESDYYYQVSLGFIKKTAGLMFDRLGKRMAKRL</sequence>
<feature type="domain" description="NADPH-dependent FMN reductase-like" evidence="3">
    <location>
        <begin position="3"/>
        <end position="149"/>
    </location>
</feature>
<comment type="caution">
    <text evidence="4">The sequence shown here is derived from an EMBL/GenBank/DDBJ whole genome shotgun (WGS) entry which is preliminary data.</text>
</comment>
<dbReference type="EMBL" id="WJXB01000007">
    <property type="protein sequence ID" value="MRN55024.1"/>
    <property type="molecule type" value="Genomic_DNA"/>
</dbReference>
<dbReference type="Proteomes" id="UP000463051">
    <property type="component" value="Unassembled WGS sequence"/>
</dbReference>
<evidence type="ECO:0000256" key="1">
    <source>
        <dbReference type="ARBA" id="ARBA00022630"/>
    </source>
</evidence>
<dbReference type="RefSeq" id="WP_154120534.1">
    <property type="nucleotide sequence ID" value="NZ_WJXB01000007.1"/>
</dbReference>
<name>A0A7X2H7M1_9BACL</name>
<dbReference type="GO" id="GO:0016491">
    <property type="term" value="F:oxidoreductase activity"/>
    <property type="evidence" value="ECO:0007669"/>
    <property type="project" value="InterPro"/>
</dbReference>
<evidence type="ECO:0000313" key="4">
    <source>
        <dbReference type="EMBL" id="MRN55024.1"/>
    </source>
</evidence>
<dbReference type="InterPro" id="IPR005025">
    <property type="entry name" value="FMN_Rdtase-like_dom"/>
</dbReference>
<dbReference type="PANTHER" id="PTHR43278:SF2">
    <property type="entry name" value="IRON-SULFUR FLAVOPROTEIN"/>
    <property type="match status" value="1"/>
</dbReference>
<organism evidence="4 5">
    <name type="scientific">Paenibacillus monticola</name>
    <dbReference type="NCBI Taxonomy" id="2666075"/>
    <lineage>
        <taxon>Bacteria</taxon>
        <taxon>Bacillati</taxon>
        <taxon>Bacillota</taxon>
        <taxon>Bacilli</taxon>
        <taxon>Bacillales</taxon>
        <taxon>Paenibacillaceae</taxon>
        <taxon>Paenibacillus</taxon>
    </lineage>
</organism>
<dbReference type="Pfam" id="PF03358">
    <property type="entry name" value="FMN_red"/>
    <property type="match status" value="1"/>
</dbReference>
<dbReference type="AlphaFoldDB" id="A0A7X2H7M1"/>
<evidence type="ECO:0000313" key="5">
    <source>
        <dbReference type="Proteomes" id="UP000463051"/>
    </source>
</evidence>
<keyword evidence="5" id="KW-1185">Reference proteome</keyword>
<dbReference type="SUPFAM" id="SSF52218">
    <property type="entry name" value="Flavoproteins"/>
    <property type="match status" value="1"/>
</dbReference>
<dbReference type="InterPro" id="IPR051796">
    <property type="entry name" value="ISF_SsuE-like"/>
</dbReference>
<evidence type="ECO:0000259" key="3">
    <source>
        <dbReference type="Pfam" id="PF03358"/>
    </source>
</evidence>
<proteinExistence type="predicted"/>
<gene>
    <name evidence="4" type="ORF">GJB61_18765</name>
</gene>
<accession>A0A7X2H7M1</accession>
<dbReference type="InterPro" id="IPR029039">
    <property type="entry name" value="Flavoprotein-like_sf"/>
</dbReference>
<reference evidence="4 5" key="1">
    <citation type="submission" date="2019-11" db="EMBL/GenBank/DDBJ databases">
        <title>Paenibacillus monticola sp. nov., a novel PGPR strain isolated from mountain sample in China.</title>
        <authorList>
            <person name="Zhao Q."/>
            <person name="Li H.-P."/>
            <person name="Zhang J.-L."/>
        </authorList>
    </citation>
    <scope>NUCLEOTIDE SEQUENCE [LARGE SCALE GENOMIC DNA]</scope>
    <source>
        <strain evidence="4 5">LC-T2</strain>
    </source>
</reference>
<protein>
    <submittedName>
        <fullName evidence="4">NADPH-dependent FMN reductase</fullName>
    </submittedName>
</protein>
<dbReference type="PANTHER" id="PTHR43278">
    <property type="entry name" value="NAD(P)H-DEPENDENT FMN-CONTAINING OXIDOREDUCTASE YWQN-RELATED"/>
    <property type="match status" value="1"/>
</dbReference>
<dbReference type="Gene3D" id="3.40.50.360">
    <property type="match status" value="1"/>
</dbReference>